<protein>
    <submittedName>
        <fullName evidence="7">Monoamine oxidase</fullName>
    </submittedName>
</protein>
<proteinExistence type="inferred from homology"/>
<dbReference type="Gene3D" id="3.50.50.60">
    <property type="entry name" value="FAD/NAD(P)-binding domain"/>
    <property type="match status" value="1"/>
</dbReference>
<dbReference type="InterPro" id="IPR002937">
    <property type="entry name" value="Amino_oxidase"/>
</dbReference>
<dbReference type="InterPro" id="IPR006311">
    <property type="entry name" value="TAT_signal"/>
</dbReference>
<feature type="compositionally biased region" description="Basic and acidic residues" evidence="5">
    <location>
        <begin position="243"/>
        <end position="254"/>
    </location>
</feature>
<dbReference type="RefSeq" id="WP_144906195.1">
    <property type="nucleotide sequence ID" value="NZ_JACHOA010000006.1"/>
</dbReference>
<evidence type="ECO:0000313" key="8">
    <source>
        <dbReference type="Proteomes" id="UP000538566"/>
    </source>
</evidence>
<comment type="cofactor">
    <cofactor evidence="1">
        <name>FAD</name>
        <dbReference type="ChEBI" id="CHEBI:57692"/>
    </cofactor>
</comment>
<dbReference type="Proteomes" id="UP000538566">
    <property type="component" value="Unassembled WGS sequence"/>
</dbReference>
<dbReference type="PRINTS" id="PR00757">
    <property type="entry name" value="AMINEOXDASEF"/>
</dbReference>
<dbReference type="PANTHER" id="PTHR43563">
    <property type="entry name" value="AMINE OXIDASE"/>
    <property type="match status" value="1"/>
</dbReference>
<organism evidence="7 8">
    <name type="scientific">Novosphingobium taihuense</name>
    <dbReference type="NCBI Taxonomy" id="260085"/>
    <lineage>
        <taxon>Bacteria</taxon>
        <taxon>Pseudomonadati</taxon>
        <taxon>Pseudomonadota</taxon>
        <taxon>Alphaproteobacteria</taxon>
        <taxon>Sphingomonadales</taxon>
        <taxon>Sphingomonadaceae</taxon>
        <taxon>Novosphingobium</taxon>
    </lineage>
</organism>
<dbReference type="AlphaFoldDB" id="A0A7W7ADD3"/>
<dbReference type="SUPFAM" id="SSF51905">
    <property type="entry name" value="FAD/NAD(P)-binding domain"/>
    <property type="match status" value="1"/>
</dbReference>
<dbReference type="InterPro" id="IPR001613">
    <property type="entry name" value="Flavin_amine_oxidase"/>
</dbReference>
<dbReference type="EMBL" id="JACHOA010000006">
    <property type="protein sequence ID" value="MBB4614841.1"/>
    <property type="molecule type" value="Genomic_DNA"/>
</dbReference>
<dbReference type="Pfam" id="PF01593">
    <property type="entry name" value="Amino_oxidase"/>
    <property type="match status" value="1"/>
</dbReference>
<dbReference type="InterPro" id="IPR036188">
    <property type="entry name" value="FAD/NAD-bd_sf"/>
</dbReference>
<gene>
    <name evidence="7" type="ORF">GGR37_003131</name>
</gene>
<evidence type="ECO:0000256" key="2">
    <source>
        <dbReference type="ARBA" id="ARBA00005995"/>
    </source>
</evidence>
<evidence type="ECO:0000256" key="1">
    <source>
        <dbReference type="ARBA" id="ARBA00001974"/>
    </source>
</evidence>
<comment type="caution">
    <text evidence="7">The sequence shown here is derived from an EMBL/GenBank/DDBJ whole genome shotgun (WGS) entry which is preliminary data.</text>
</comment>
<dbReference type="InterPro" id="IPR050703">
    <property type="entry name" value="Flavin_MAO"/>
</dbReference>
<dbReference type="PANTHER" id="PTHR43563:SF1">
    <property type="entry name" value="AMINE OXIDASE [FLAVIN-CONTAINING] B"/>
    <property type="match status" value="1"/>
</dbReference>
<dbReference type="SUPFAM" id="SSF54373">
    <property type="entry name" value="FAD-linked reductases, C-terminal domain"/>
    <property type="match status" value="1"/>
</dbReference>
<dbReference type="OrthoDB" id="337830at2"/>
<keyword evidence="3" id="KW-0560">Oxidoreductase</keyword>
<evidence type="ECO:0000313" key="7">
    <source>
        <dbReference type="EMBL" id="MBB4614841.1"/>
    </source>
</evidence>
<evidence type="ECO:0000259" key="6">
    <source>
        <dbReference type="Pfam" id="PF01593"/>
    </source>
</evidence>
<evidence type="ECO:0000256" key="3">
    <source>
        <dbReference type="ARBA" id="ARBA00023002"/>
    </source>
</evidence>
<feature type="region of interest" description="Disordered" evidence="5">
    <location>
        <begin position="235"/>
        <end position="254"/>
    </location>
</feature>
<reference evidence="7 8" key="1">
    <citation type="submission" date="2020-08" db="EMBL/GenBank/DDBJ databases">
        <title>Genomic Encyclopedia of Type Strains, Phase IV (KMG-IV): sequencing the most valuable type-strain genomes for metagenomic binning, comparative biology and taxonomic classification.</title>
        <authorList>
            <person name="Goeker M."/>
        </authorList>
    </citation>
    <scope>NUCLEOTIDE SEQUENCE [LARGE SCALE GENOMIC DNA]</scope>
    <source>
        <strain evidence="7 8">DSM 17507</strain>
    </source>
</reference>
<evidence type="ECO:0000256" key="4">
    <source>
        <dbReference type="PIRSR" id="PIRSR601613-1"/>
    </source>
</evidence>
<sequence>MARYRDYPEMSLNRRNFLGSGLAASATIGLPRMAFAAEKADVVIIGAGLSGLRSAEILQEQGLKVLVMDANSRVGGRVQTVQTVDGPLDVGASQVGRGYARVIDACQRHGLKLVSEDRDLLPFGSHFSGEWIDGKTWGSNPLNLCEGDERQIPPNLIGQALCSKYNPLQELDDWLDPRFAEYDISLRELLRRKGHSAQAVELAGYSAPGIGIDETSVLRMWQEEVRARIERRMGEAAATAENGPKREHPFGEANDHRDVGGLAAINNIVGGCSALPLAMAAKLGDRVRLGKRAVSIALSDTGGTIACSDGTAFSGRFLICTLPFSMLREVEITGSANPVTRQAITTMPYANTARLYVTIERPFWKEDGLPPSISSDGPMGMFWAVDNHTGEGAHRGMFVLVGRTAQAVSALDRAEAEAMLLGELARLRPASKGAVRVATWKDWLRDPLQRGCGFSLAPGQVNAFARDMIKPWQVMHFAGEHTRRTDFGMESAMESAERAAIEVLERTA</sequence>
<accession>A0A7W7ADD3</accession>
<evidence type="ECO:0000256" key="5">
    <source>
        <dbReference type="SAM" id="MobiDB-lite"/>
    </source>
</evidence>
<feature type="binding site" evidence="4">
    <location>
        <position position="50"/>
    </location>
    <ligand>
        <name>FAD</name>
        <dbReference type="ChEBI" id="CHEBI:57692"/>
    </ligand>
</feature>
<comment type="similarity">
    <text evidence="2">Belongs to the flavin monoamine oxidase family.</text>
</comment>
<keyword evidence="8" id="KW-1185">Reference proteome</keyword>
<dbReference type="GO" id="GO:0016491">
    <property type="term" value="F:oxidoreductase activity"/>
    <property type="evidence" value="ECO:0007669"/>
    <property type="project" value="UniProtKB-KW"/>
</dbReference>
<dbReference type="PROSITE" id="PS51318">
    <property type="entry name" value="TAT"/>
    <property type="match status" value="1"/>
</dbReference>
<feature type="binding site" evidence="4">
    <location>
        <position position="480"/>
    </location>
    <ligand>
        <name>FAD</name>
        <dbReference type="ChEBI" id="CHEBI:57692"/>
    </ligand>
</feature>
<name>A0A7W7ADD3_9SPHN</name>
<feature type="domain" description="Amine oxidase" evidence="6">
    <location>
        <begin position="49"/>
        <end position="504"/>
    </location>
</feature>